<dbReference type="AlphaFoldDB" id="A0A918XP80"/>
<dbReference type="PANTHER" id="PTHR46211:SF1">
    <property type="entry name" value="GLYCEROPHOSPHODIESTER PHOSPHODIESTERASE, CYTOPLASMIC"/>
    <property type="match status" value="1"/>
</dbReference>
<comment type="caution">
    <text evidence="2">The sequence shown here is derived from an EMBL/GenBank/DDBJ whole genome shotgun (WGS) entry which is preliminary data.</text>
</comment>
<dbReference type="GO" id="GO:0006629">
    <property type="term" value="P:lipid metabolic process"/>
    <property type="evidence" value="ECO:0007669"/>
    <property type="project" value="InterPro"/>
</dbReference>
<evidence type="ECO:0000313" key="2">
    <source>
        <dbReference type="EMBL" id="GHD40029.1"/>
    </source>
</evidence>
<accession>A0A918XP80</accession>
<dbReference type="Proteomes" id="UP000630353">
    <property type="component" value="Unassembled WGS sequence"/>
</dbReference>
<name>A0A918XP80_9PROT</name>
<reference evidence="2" key="1">
    <citation type="journal article" date="2014" name="Int. J. Syst. Evol. Microbiol.">
        <title>Complete genome sequence of Corynebacterium casei LMG S-19264T (=DSM 44701T), isolated from a smear-ripened cheese.</title>
        <authorList>
            <consortium name="US DOE Joint Genome Institute (JGI-PGF)"/>
            <person name="Walter F."/>
            <person name="Albersmeier A."/>
            <person name="Kalinowski J."/>
            <person name="Ruckert C."/>
        </authorList>
    </citation>
    <scope>NUCLEOTIDE SEQUENCE</scope>
    <source>
        <strain evidence="2">KCTC 42651</strain>
    </source>
</reference>
<protein>
    <submittedName>
        <fullName evidence="2">Glycerophosphodiester phosphodiesterase</fullName>
    </submittedName>
</protein>
<reference evidence="2" key="2">
    <citation type="submission" date="2020-09" db="EMBL/GenBank/DDBJ databases">
        <authorList>
            <person name="Sun Q."/>
            <person name="Kim S."/>
        </authorList>
    </citation>
    <scope>NUCLEOTIDE SEQUENCE</scope>
    <source>
        <strain evidence="2">KCTC 42651</strain>
    </source>
</reference>
<gene>
    <name evidence="2" type="ORF">GCM10017083_02850</name>
</gene>
<keyword evidence="3" id="KW-1185">Reference proteome</keyword>
<proteinExistence type="predicted"/>
<dbReference type="InterPro" id="IPR017946">
    <property type="entry name" value="PLC-like_Pdiesterase_TIM-brl"/>
</dbReference>
<evidence type="ECO:0000313" key="3">
    <source>
        <dbReference type="Proteomes" id="UP000630353"/>
    </source>
</evidence>
<dbReference type="GO" id="GO:0008081">
    <property type="term" value="F:phosphoric diester hydrolase activity"/>
    <property type="evidence" value="ECO:0007669"/>
    <property type="project" value="InterPro"/>
</dbReference>
<dbReference type="Gene3D" id="3.20.20.190">
    <property type="entry name" value="Phosphatidylinositol (PI) phosphodiesterase"/>
    <property type="match status" value="1"/>
</dbReference>
<dbReference type="PANTHER" id="PTHR46211">
    <property type="entry name" value="GLYCEROPHOSPHORYL DIESTER PHOSPHODIESTERASE"/>
    <property type="match status" value="1"/>
</dbReference>
<dbReference type="CDD" id="cd08562">
    <property type="entry name" value="GDPD_EcUgpQ_like"/>
    <property type="match status" value="1"/>
</dbReference>
<dbReference type="InterPro" id="IPR030395">
    <property type="entry name" value="GP_PDE_dom"/>
</dbReference>
<dbReference type="Pfam" id="PF03009">
    <property type="entry name" value="GDPD"/>
    <property type="match status" value="1"/>
</dbReference>
<dbReference type="SUPFAM" id="SSF51695">
    <property type="entry name" value="PLC-like phosphodiesterases"/>
    <property type="match status" value="1"/>
</dbReference>
<feature type="domain" description="GP-PDE" evidence="1">
    <location>
        <begin position="13"/>
        <end position="251"/>
    </location>
</feature>
<evidence type="ECO:0000259" key="1">
    <source>
        <dbReference type="PROSITE" id="PS51704"/>
    </source>
</evidence>
<dbReference type="RefSeq" id="WP_189987126.1">
    <property type="nucleotide sequence ID" value="NZ_BMZS01000001.1"/>
</dbReference>
<organism evidence="2 3">
    <name type="scientific">Thalassobaculum fulvum</name>
    <dbReference type="NCBI Taxonomy" id="1633335"/>
    <lineage>
        <taxon>Bacteria</taxon>
        <taxon>Pseudomonadati</taxon>
        <taxon>Pseudomonadota</taxon>
        <taxon>Alphaproteobacteria</taxon>
        <taxon>Rhodospirillales</taxon>
        <taxon>Thalassobaculaceae</taxon>
        <taxon>Thalassobaculum</taxon>
    </lineage>
</organism>
<dbReference type="EMBL" id="BMZS01000001">
    <property type="protein sequence ID" value="GHD40029.1"/>
    <property type="molecule type" value="Genomic_DNA"/>
</dbReference>
<sequence length="251" mass="26153">MSSSSAPSGFVAPRLIGHRGAAALAPENTLASIRAAADSGVSWIEVDAKLAKDGVPVLMHDDTLDRTTAGQGPVAARTSGELGRLDAGSWFDPRFAGETVPTLAQCLAECRRLGLGLDLEIKPDKGAEAVTAAAVLGVLDDAGWTAADPIFMTSFAVASLRVVRDYAPTFHRGLLVWKFPDGWRDAARDLGAVAVISDQQSLKTAADVARIADGGWIPMTYTVNQADRAAELYGWGVAGVVTDDPPALAGL</sequence>
<dbReference type="PROSITE" id="PS51704">
    <property type="entry name" value="GP_PDE"/>
    <property type="match status" value="1"/>
</dbReference>